<evidence type="ECO:0000259" key="12">
    <source>
        <dbReference type="PROSITE" id="PS50106"/>
    </source>
</evidence>
<dbReference type="Pfam" id="PF17820">
    <property type="entry name" value="PDZ_6"/>
    <property type="match status" value="2"/>
</dbReference>
<dbReference type="GO" id="GO:0006508">
    <property type="term" value="P:proteolysis"/>
    <property type="evidence" value="ECO:0007669"/>
    <property type="project" value="UniProtKB-KW"/>
</dbReference>
<evidence type="ECO:0000256" key="8">
    <source>
        <dbReference type="ARBA" id="ARBA00022989"/>
    </source>
</evidence>
<dbReference type="SMART" id="SM00228">
    <property type="entry name" value="PDZ"/>
    <property type="match status" value="2"/>
</dbReference>
<proteinExistence type="inferred from homology"/>
<dbReference type="GO" id="GO:0046872">
    <property type="term" value="F:metal ion binding"/>
    <property type="evidence" value="ECO:0007669"/>
    <property type="project" value="UniProtKB-KW"/>
</dbReference>
<dbReference type="InterPro" id="IPR001478">
    <property type="entry name" value="PDZ"/>
</dbReference>
<feature type="domain" description="PDZ" evidence="12">
    <location>
        <begin position="191"/>
        <end position="273"/>
    </location>
</feature>
<dbReference type="GO" id="GO:0004222">
    <property type="term" value="F:metalloendopeptidase activity"/>
    <property type="evidence" value="ECO:0007669"/>
    <property type="project" value="InterPro"/>
</dbReference>
<dbReference type="PANTHER" id="PTHR42837:SF2">
    <property type="entry name" value="MEMBRANE METALLOPROTEASE ARASP2, CHLOROPLASTIC-RELATED"/>
    <property type="match status" value="1"/>
</dbReference>
<dbReference type="EC" id="3.4.24.-" evidence="11"/>
<dbReference type="RefSeq" id="WP_084090613.1">
    <property type="nucleotide sequence ID" value="NZ_FWXD01000010.1"/>
</dbReference>
<keyword evidence="4 13" id="KW-0645">Protease</keyword>
<dbReference type="OrthoDB" id="9782003at2"/>
<feature type="transmembrane region" description="Helical" evidence="11">
    <location>
        <begin position="96"/>
        <end position="117"/>
    </location>
</feature>
<organism evidence="13 14">
    <name type="scientific">Andreprevotia lacus DSM 23236</name>
    <dbReference type="NCBI Taxonomy" id="1121001"/>
    <lineage>
        <taxon>Bacteria</taxon>
        <taxon>Pseudomonadati</taxon>
        <taxon>Pseudomonadota</taxon>
        <taxon>Betaproteobacteria</taxon>
        <taxon>Neisseriales</taxon>
        <taxon>Chitinibacteraceae</taxon>
        <taxon>Andreprevotia</taxon>
    </lineage>
</organism>
<dbReference type="InterPro" id="IPR004387">
    <property type="entry name" value="Pept_M50_Zn"/>
</dbReference>
<evidence type="ECO:0000313" key="14">
    <source>
        <dbReference type="Proteomes" id="UP000192761"/>
    </source>
</evidence>
<evidence type="ECO:0000256" key="11">
    <source>
        <dbReference type="RuleBase" id="RU362031"/>
    </source>
</evidence>
<dbReference type="Proteomes" id="UP000192761">
    <property type="component" value="Unassembled WGS sequence"/>
</dbReference>
<keyword evidence="9 11" id="KW-0482">Metalloprotease</keyword>
<evidence type="ECO:0000256" key="6">
    <source>
        <dbReference type="ARBA" id="ARBA00022801"/>
    </source>
</evidence>
<dbReference type="InterPro" id="IPR041489">
    <property type="entry name" value="PDZ_6"/>
</dbReference>
<evidence type="ECO:0000256" key="9">
    <source>
        <dbReference type="ARBA" id="ARBA00023049"/>
    </source>
</evidence>
<evidence type="ECO:0000256" key="2">
    <source>
        <dbReference type="ARBA" id="ARBA00004141"/>
    </source>
</evidence>
<dbReference type="CDD" id="cd06163">
    <property type="entry name" value="S2P-M50_PDZ_RseP-like"/>
    <property type="match status" value="1"/>
</dbReference>
<protein>
    <recommendedName>
        <fullName evidence="11">Zinc metalloprotease</fullName>
        <ecNumber evidence="11">3.4.24.-</ecNumber>
    </recommendedName>
</protein>
<gene>
    <name evidence="13" type="ORF">SAMN02745857_01953</name>
</gene>
<keyword evidence="11" id="KW-0479">Metal-binding</keyword>
<reference evidence="13 14" key="1">
    <citation type="submission" date="2017-04" db="EMBL/GenBank/DDBJ databases">
        <authorList>
            <person name="Afonso C.L."/>
            <person name="Miller P.J."/>
            <person name="Scott M.A."/>
            <person name="Spackman E."/>
            <person name="Goraichik I."/>
            <person name="Dimitrov K.M."/>
            <person name="Suarez D.L."/>
            <person name="Swayne D.E."/>
        </authorList>
    </citation>
    <scope>NUCLEOTIDE SEQUENCE [LARGE SCALE GENOMIC DNA]</scope>
    <source>
        <strain evidence="13 14">DSM 23236</strain>
    </source>
</reference>
<dbReference type="Pfam" id="PF02163">
    <property type="entry name" value="Peptidase_M50"/>
    <property type="match status" value="1"/>
</dbReference>
<feature type="domain" description="PDZ" evidence="12">
    <location>
        <begin position="115"/>
        <end position="157"/>
    </location>
</feature>
<dbReference type="InterPro" id="IPR036034">
    <property type="entry name" value="PDZ_sf"/>
</dbReference>
<dbReference type="InterPro" id="IPR008915">
    <property type="entry name" value="Peptidase_M50"/>
</dbReference>
<evidence type="ECO:0000256" key="4">
    <source>
        <dbReference type="ARBA" id="ARBA00022670"/>
    </source>
</evidence>
<comment type="cofactor">
    <cofactor evidence="1 11">
        <name>Zn(2+)</name>
        <dbReference type="ChEBI" id="CHEBI:29105"/>
    </cofactor>
</comment>
<keyword evidence="7 11" id="KW-0862">Zinc</keyword>
<keyword evidence="5 11" id="KW-0812">Transmembrane</keyword>
<sequence>MHNLTTLLAFVVTLGILVSIHEYGHYWVARRCGIKVLVFSIGFGKPLLKWQRGDTQWQLAAIPLGGYVKMLDEREAPVPAGERQLAFNTQHPLKKMAVVLAGPLANLLLALVLLIGINVYGFDTIKPVVGQVAAGSLAAESGLRVGDEVVQVGGRRIDTWDGFFLQMLKQAYSESTPLTVRRPGQGEITLDLPLARLPARPLSPALMRVIGVAPAPTETRLTKVEEGSPAAKAGLRADDLLLRVNGEDASDGSALVRLAARGDGQPLQITVRRGAQQFTLPVTPVMMDKEGQRAPRIGVALSTGIDDARLRALRIQQRYGWLEAPYVATLQLWDEARITLSVFGHMLIGRESVKQVSGPLTIAQVAGESAEMGFQPFIQFLVVISLSLGIMNLLPVPVLDGGHLMYHTAELLTGRPVSATVEAIGQRIGLVFLLALMSLALFNDFHRFLFG</sequence>
<comment type="subcellular location">
    <subcellularLocation>
        <location evidence="2">Membrane</location>
        <topology evidence="2">Multi-pass membrane protein</topology>
    </subcellularLocation>
</comment>
<comment type="similarity">
    <text evidence="3 11">Belongs to the peptidase M50B family.</text>
</comment>
<evidence type="ECO:0000256" key="10">
    <source>
        <dbReference type="ARBA" id="ARBA00023136"/>
    </source>
</evidence>
<keyword evidence="6 11" id="KW-0378">Hydrolase</keyword>
<accession>A0A1W1XMK3</accession>
<evidence type="ECO:0000256" key="3">
    <source>
        <dbReference type="ARBA" id="ARBA00007931"/>
    </source>
</evidence>
<dbReference type="AlphaFoldDB" id="A0A1W1XMK3"/>
<dbReference type="CDD" id="cd23081">
    <property type="entry name" value="cpPDZ_EcRseP-like"/>
    <property type="match status" value="1"/>
</dbReference>
<name>A0A1W1XMK3_9NEIS</name>
<dbReference type="PANTHER" id="PTHR42837">
    <property type="entry name" value="REGULATOR OF SIGMA-E PROTEASE RSEP"/>
    <property type="match status" value="1"/>
</dbReference>
<dbReference type="PROSITE" id="PS50106">
    <property type="entry name" value="PDZ"/>
    <property type="match status" value="2"/>
</dbReference>
<evidence type="ECO:0000313" key="13">
    <source>
        <dbReference type="EMBL" id="SMC24758.1"/>
    </source>
</evidence>
<dbReference type="EMBL" id="FWXD01000010">
    <property type="protein sequence ID" value="SMC24758.1"/>
    <property type="molecule type" value="Genomic_DNA"/>
</dbReference>
<dbReference type="SUPFAM" id="SSF50156">
    <property type="entry name" value="PDZ domain-like"/>
    <property type="match status" value="2"/>
</dbReference>
<evidence type="ECO:0000256" key="5">
    <source>
        <dbReference type="ARBA" id="ARBA00022692"/>
    </source>
</evidence>
<feature type="transmembrane region" description="Helical" evidence="11">
    <location>
        <begin position="424"/>
        <end position="442"/>
    </location>
</feature>
<keyword evidence="8 11" id="KW-1133">Transmembrane helix</keyword>
<keyword evidence="14" id="KW-1185">Reference proteome</keyword>
<evidence type="ECO:0000256" key="7">
    <source>
        <dbReference type="ARBA" id="ARBA00022833"/>
    </source>
</evidence>
<dbReference type="NCBIfam" id="TIGR00054">
    <property type="entry name" value="RIP metalloprotease RseP"/>
    <property type="match status" value="1"/>
</dbReference>
<dbReference type="GO" id="GO:0016020">
    <property type="term" value="C:membrane"/>
    <property type="evidence" value="ECO:0007669"/>
    <property type="project" value="UniProtKB-SubCell"/>
</dbReference>
<dbReference type="STRING" id="1121001.SAMN02745857_01953"/>
<feature type="transmembrane region" description="Helical" evidence="11">
    <location>
        <begin position="377"/>
        <end position="396"/>
    </location>
</feature>
<evidence type="ECO:0000256" key="1">
    <source>
        <dbReference type="ARBA" id="ARBA00001947"/>
    </source>
</evidence>
<dbReference type="Gene3D" id="2.30.42.10">
    <property type="match status" value="2"/>
</dbReference>
<keyword evidence="10 11" id="KW-0472">Membrane</keyword>